<name>B4D976_9BACT</name>
<dbReference type="PANTHER" id="PTHR11712:SF336">
    <property type="entry name" value="3-OXOACYL-[ACYL-CARRIER-PROTEIN] SYNTHASE, MITOCHONDRIAL"/>
    <property type="match status" value="1"/>
</dbReference>
<proteinExistence type="inferred from homology"/>
<dbReference type="Gene3D" id="3.40.47.10">
    <property type="match status" value="2"/>
</dbReference>
<dbReference type="PROSITE" id="PS52004">
    <property type="entry name" value="KS3_2"/>
    <property type="match status" value="1"/>
</dbReference>
<accession>B4D976</accession>
<dbReference type="InterPro" id="IPR020841">
    <property type="entry name" value="PKS_Beta-ketoAc_synthase_dom"/>
</dbReference>
<sequence>MGVISAPALKLDQFWNCIRHGISGGKMMTRFPPGTAPTLIAAQIDDFDASNYMDAKMARRLDHSHRYGVAAARLAQQDAKIDFAKVDADRVGLVEGTTASSNETASKGDEGYYKRGYKGVGPFALINGYSGAGSGEIAKELNIRGHSVTLSSSSASGNDAIGYALSMIRHEEVDVMVAGGAEAPIVPHIWGALCLNQVLSRRNATPQQAMRPFDKTRDGILLGEGAAYLVLEELSYALSRGARIYAEILGHGRSCEAYHPVAPHPDGIGYFRAIQKGIREAQIDPEEVDYINAHGTATEANDIVETKAIKRYFGPHAYRLAVSSTKPITGHLLGATGALETIVCALSLHHQEIPMTLNHSEAGDGCDLDYVKGRSRPYPIRVALNLSSGFGGKNSCLVLRRFER</sequence>
<feature type="domain" description="Ketosynthase family 3 (KS3)" evidence="4">
    <location>
        <begin position="1"/>
        <end position="401"/>
    </location>
</feature>
<dbReference type="Proteomes" id="UP000005824">
    <property type="component" value="Unassembled WGS sequence"/>
</dbReference>
<dbReference type="GO" id="GO:0004315">
    <property type="term" value="F:3-oxoacyl-[acyl-carrier-protein] synthase activity"/>
    <property type="evidence" value="ECO:0007669"/>
    <property type="project" value="TreeGrafter"/>
</dbReference>
<dbReference type="GO" id="GO:0005829">
    <property type="term" value="C:cytosol"/>
    <property type="evidence" value="ECO:0007669"/>
    <property type="project" value="TreeGrafter"/>
</dbReference>
<comment type="similarity">
    <text evidence="1 3">Belongs to the thiolase-like superfamily. Beta-ketoacyl-ACP synthases family.</text>
</comment>
<comment type="caution">
    <text evidence="5">The sequence shown here is derived from an EMBL/GenBank/DDBJ whole genome shotgun (WGS) entry which is preliminary data.</text>
</comment>
<gene>
    <name evidence="5" type="ORF">CfE428DRAFT_5466</name>
</gene>
<evidence type="ECO:0000256" key="2">
    <source>
        <dbReference type="ARBA" id="ARBA00022679"/>
    </source>
</evidence>
<dbReference type="SMART" id="SM00825">
    <property type="entry name" value="PKS_KS"/>
    <property type="match status" value="1"/>
</dbReference>
<dbReference type="eggNOG" id="COG0304">
    <property type="taxonomic scope" value="Bacteria"/>
</dbReference>
<keyword evidence="6" id="KW-1185">Reference proteome</keyword>
<dbReference type="InterPro" id="IPR014030">
    <property type="entry name" value="Ketoacyl_synth_N"/>
</dbReference>
<dbReference type="InterPro" id="IPR014031">
    <property type="entry name" value="Ketoacyl_synth_C"/>
</dbReference>
<dbReference type="SUPFAM" id="SSF53901">
    <property type="entry name" value="Thiolase-like"/>
    <property type="match status" value="2"/>
</dbReference>
<evidence type="ECO:0000259" key="4">
    <source>
        <dbReference type="PROSITE" id="PS52004"/>
    </source>
</evidence>
<organism evidence="5 6">
    <name type="scientific">Chthoniobacter flavus Ellin428</name>
    <dbReference type="NCBI Taxonomy" id="497964"/>
    <lineage>
        <taxon>Bacteria</taxon>
        <taxon>Pseudomonadati</taxon>
        <taxon>Verrucomicrobiota</taxon>
        <taxon>Spartobacteria</taxon>
        <taxon>Chthoniobacterales</taxon>
        <taxon>Chthoniobacteraceae</taxon>
        <taxon>Chthoniobacter</taxon>
    </lineage>
</organism>
<evidence type="ECO:0000256" key="1">
    <source>
        <dbReference type="ARBA" id="ARBA00008467"/>
    </source>
</evidence>
<dbReference type="STRING" id="497964.CfE428DRAFT_5466"/>
<reference evidence="5 6" key="1">
    <citation type="journal article" date="2011" name="J. Bacteriol.">
        <title>Genome sequence of Chthoniobacter flavus Ellin428, an aerobic heterotrophic soil bacterium.</title>
        <authorList>
            <person name="Kant R."/>
            <person name="van Passel M.W."/>
            <person name="Palva A."/>
            <person name="Lucas S."/>
            <person name="Lapidus A."/>
            <person name="Glavina Del Rio T."/>
            <person name="Dalin E."/>
            <person name="Tice H."/>
            <person name="Bruce D."/>
            <person name="Goodwin L."/>
            <person name="Pitluck S."/>
            <person name="Larimer F.W."/>
            <person name="Land M.L."/>
            <person name="Hauser L."/>
            <person name="Sangwan P."/>
            <person name="de Vos W.M."/>
            <person name="Janssen P.H."/>
            <person name="Smidt H."/>
        </authorList>
    </citation>
    <scope>NUCLEOTIDE SEQUENCE [LARGE SCALE GENOMIC DNA]</scope>
    <source>
        <strain evidence="5 6">Ellin428</strain>
    </source>
</reference>
<dbReference type="InterPro" id="IPR016039">
    <property type="entry name" value="Thiolase-like"/>
</dbReference>
<dbReference type="EMBL" id="ABVL01000025">
    <property type="protein sequence ID" value="EDY16979.1"/>
    <property type="molecule type" value="Genomic_DNA"/>
</dbReference>
<dbReference type="Pfam" id="PF00109">
    <property type="entry name" value="ketoacyl-synt"/>
    <property type="match status" value="1"/>
</dbReference>
<dbReference type="InterPro" id="IPR000794">
    <property type="entry name" value="Beta-ketoacyl_synthase"/>
</dbReference>
<dbReference type="NCBIfam" id="NF005589">
    <property type="entry name" value="PRK07314.1"/>
    <property type="match status" value="1"/>
</dbReference>
<dbReference type="GO" id="GO:0006633">
    <property type="term" value="P:fatty acid biosynthetic process"/>
    <property type="evidence" value="ECO:0007669"/>
    <property type="project" value="TreeGrafter"/>
</dbReference>
<dbReference type="AlphaFoldDB" id="B4D976"/>
<protein>
    <submittedName>
        <fullName evidence="5">Beta-ketoacyl synthase</fullName>
    </submittedName>
</protein>
<evidence type="ECO:0000256" key="3">
    <source>
        <dbReference type="RuleBase" id="RU003694"/>
    </source>
</evidence>
<dbReference type="CDD" id="cd00834">
    <property type="entry name" value="KAS_I_II"/>
    <property type="match status" value="1"/>
</dbReference>
<evidence type="ECO:0000313" key="6">
    <source>
        <dbReference type="Proteomes" id="UP000005824"/>
    </source>
</evidence>
<dbReference type="InParanoid" id="B4D976"/>
<keyword evidence="2 3" id="KW-0808">Transferase</keyword>
<dbReference type="PANTHER" id="PTHR11712">
    <property type="entry name" value="POLYKETIDE SYNTHASE-RELATED"/>
    <property type="match status" value="1"/>
</dbReference>
<dbReference type="Pfam" id="PF02801">
    <property type="entry name" value="Ketoacyl-synt_C"/>
    <property type="match status" value="1"/>
</dbReference>
<evidence type="ECO:0000313" key="5">
    <source>
        <dbReference type="EMBL" id="EDY16979.1"/>
    </source>
</evidence>